<name>A0A9W7D4H7_9STRA</name>
<dbReference type="Proteomes" id="UP001165121">
    <property type="component" value="Unassembled WGS sequence"/>
</dbReference>
<evidence type="ECO:0000256" key="1">
    <source>
        <dbReference type="SAM" id="MobiDB-lite"/>
    </source>
</evidence>
<feature type="region of interest" description="Disordered" evidence="1">
    <location>
        <begin position="227"/>
        <end position="248"/>
    </location>
</feature>
<feature type="region of interest" description="Disordered" evidence="1">
    <location>
        <begin position="1"/>
        <end position="111"/>
    </location>
</feature>
<dbReference type="AlphaFoldDB" id="A0A9W7D4H7"/>
<accession>A0A9W7D4H7</accession>
<evidence type="ECO:0000313" key="3">
    <source>
        <dbReference type="Proteomes" id="UP001165121"/>
    </source>
</evidence>
<feature type="compositionally biased region" description="Basic and acidic residues" evidence="1">
    <location>
        <begin position="52"/>
        <end position="64"/>
    </location>
</feature>
<feature type="compositionally biased region" description="Basic and acidic residues" evidence="1">
    <location>
        <begin position="26"/>
        <end position="35"/>
    </location>
</feature>
<dbReference type="EMBL" id="BSXT01004364">
    <property type="protein sequence ID" value="GMF57517.1"/>
    <property type="molecule type" value="Genomic_DNA"/>
</dbReference>
<gene>
    <name evidence="2" type="ORF">Pfra01_002455300</name>
</gene>
<sequence length="366" mass="41555">MVAVEDVVDVTMEGADGQAEEQVVELGRRDEREEKGEEDEEKEVVDVDEDQQQEREEEEQKHEESEDDEVQFVGSVGVEGNNDHQEVENEEDVVVLENGDTSDQGSSERSRANTDALLVANGYVTPATLEAELQFFVSINVFDQRNNVEPCASTYYSFLAKQYPDIKIVVAYSICSFDVVAQLLIPSVAERISSYQQEEEVEFTSKLQELDSKWKLFNLSENAARYHGDHDEEGARSSGRWEEDHEGHEEYPVVKVEHTEDGNLHVFRNIVLDTNDENEDGYVNMRVGIAIVEFPSIFELYNEHQECSVNVIKMEEDEETADGMPFFMNEDGDDDGFVCGSYYNEISLRVCDEGVRDDASAKVCEK</sequence>
<organism evidence="2 3">
    <name type="scientific">Phytophthora fragariaefolia</name>
    <dbReference type="NCBI Taxonomy" id="1490495"/>
    <lineage>
        <taxon>Eukaryota</taxon>
        <taxon>Sar</taxon>
        <taxon>Stramenopiles</taxon>
        <taxon>Oomycota</taxon>
        <taxon>Peronosporomycetes</taxon>
        <taxon>Peronosporales</taxon>
        <taxon>Peronosporaceae</taxon>
        <taxon>Phytophthora</taxon>
    </lineage>
</organism>
<comment type="caution">
    <text evidence="2">The sequence shown here is derived from an EMBL/GenBank/DDBJ whole genome shotgun (WGS) entry which is preliminary data.</text>
</comment>
<feature type="compositionally biased region" description="Acidic residues" evidence="1">
    <location>
        <begin position="36"/>
        <end position="51"/>
    </location>
</feature>
<reference evidence="2" key="1">
    <citation type="submission" date="2023-04" db="EMBL/GenBank/DDBJ databases">
        <title>Phytophthora fragariaefolia NBRC 109709.</title>
        <authorList>
            <person name="Ichikawa N."/>
            <person name="Sato H."/>
            <person name="Tonouchi N."/>
        </authorList>
    </citation>
    <scope>NUCLEOTIDE SEQUENCE</scope>
    <source>
        <strain evidence="2">NBRC 109709</strain>
    </source>
</reference>
<dbReference type="OrthoDB" id="6105938at2759"/>
<protein>
    <submittedName>
        <fullName evidence="2">Unnamed protein product</fullName>
    </submittedName>
</protein>
<keyword evidence="3" id="KW-1185">Reference proteome</keyword>
<evidence type="ECO:0000313" key="2">
    <source>
        <dbReference type="EMBL" id="GMF57517.1"/>
    </source>
</evidence>
<proteinExistence type="predicted"/>